<evidence type="ECO:0000313" key="5">
    <source>
        <dbReference type="EMBL" id="SEP34955.1"/>
    </source>
</evidence>
<dbReference type="InterPro" id="IPR038460">
    <property type="entry name" value="AcetylCoA_hyd_C_sf"/>
</dbReference>
<dbReference type="GO" id="GO:0008775">
    <property type="term" value="F:acetate CoA-transferase activity"/>
    <property type="evidence" value="ECO:0007669"/>
    <property type="project" value="InterPro"/>
</dbReference>
<dbReference type="InterPro" id="IPR003702">
    <property type="entry name" value="ActCoA_hydro_N"/>
</dbReference>
<dbReference type="SUPFAM" id="SSF100950">
    <property type="entry name" value="NagB/RpiA/CoA transferase-like"/>
    <property type="match status" value="2"/>
</dbReference>
<dbReference type="PANTHER" id="PTHR21432">
    <property type="entry name" value="ACETYL-COA HYDROLASE-RELATED"/>
    <property type="match status" value="1"/>
</dbReference>
<dbReference type="RefSeq" id="WP_091749185.1">
    <property type="nucleotide sequence ID" value="NZ_FODY01000020.1"/>
</dbReference>
<dbReference type="InterPro" id="IPR046433">
    <property type="entry name" value="ActCoA_hydro"/>
</dbReference>
<dbReference type="AlphaFoldDB" id="A0A1H8X4S7"/>
<name>A0A1H8X4S7_9FIRM</name>
<feature type="domain" description="Acetyl-CoA hydrolase/transferase N-terminal" evidence="3">
    <location>
        <begin position="5"/>
        <end position="165"/>
    </location>
</feature>
<keyword evidence="6" id="KW-1185">Reference proteome</keyword>
<dbReference type="Pfam" id="PF02550">
    <property type="entry name" value="AcetylCoA_hydro"/>
    <property type="match status" value="1"/>
</dbReference>
<dbReference type="PANTHER" id="PTHR21432:SF20">
    <property type="entry name" value="ACETYL-COA HYDROLASE"/>
    <property type="match status" value="1"/>
</dbReference>
<gene>
    <name evidence="5" type="ORF">SAMN04490178_12034</name>
</gene>
<dbReference type="OrthoDB" id="9801795at2"/>
<evidence type="ECO:0000256" key="2">
    <source>
        <dbReference type="ARBA" id="ARBA00022679"/>
    </source>
</evidence>
<dbReference type="EMBL" id="FODY01000020">
    <property type="protein sequence ID" value="SEP34955.1"/>
    <property type="molecule type" value="Genomic_DNA"/>
</dbReference>
<evidence type="ECO:0000313" key="6">
    <source>
        <dbReference type="Proteomes" id="UP000198847"/>
    </source>
</evidence>
<dbReference type="InterPro" id="IPR037171">
    <property type="entry name" value="NagB/RpiA_transferase-like"/>
</dbReference>
<evidence type="ECO:0000256" key="1">
    <source>
        <dbReference type="ARBA" id="ARBA00009632"/>
    </source>
</evidence>
<feature type="domain" description="Acetyl-CoA hydrolase/transferase C-terminal" evidence="4">
    <location>
        <begin position="272"/>
        <end position="425"/>
    </location>
</feature>
<dbReference type="STRING" id="112903.SAMN04490178_12034"/>
<accession>A0A1H8X4S7</accession>
<dbReference type="GO" id="GO:0006083">
    <property type="term" value="P:acetate metabolic process"/>
    <property type="evidence" value="ECO:0007669"/>
    <property type="project" value="InterPro"/>
</dbReference>
<dbReference type="InterPro" id="IPR026888">
    <property type="entry name" value="AcetylCoA_hyd_C"/>
</dbReference>
<protein>
    <submittedName>
        <fullName evidence="5">4-hydroxybutyrate CoA-transferase</fullName>
    </submittedName>
</protein>
<reference evidence="5 6" key="1">
    <citation type="submission" date="2016-10" db="EMBL/GenBank/DDBJ databases">
        <authorList>
            <person name="de Groot N.N."/>
        </authorList>
    </citation>
    <scope>NUCLEOTIDE SEQUENCE [LARGE SCALE GENOMIC DNA]</scope>
    <source>
        <strain evidence="5 6">DSM 13305</strain>
    </source>
</reference>
<organism evidence="5 6">
    <name type="scientific">Propionispora vibrioides</name>
    <dbReference type="NCBI Taxonomy" id="112903"/>
    <lineage>
        <taxon>Bacteria</taxon>
        <taxon>Bacillati</taxon>
        <taxon>Bacillota</taxon>
        <taxon>Negativicutes</taxon>
        <taxon>Selenomonadales</taxon>
        <taxon>Sporomusaceae</taxon>
        <taxon>Propionispora</taxon>
    </lineage>
</organism>
<dbReference type="Proteomes" id="UP000198847">
    <property type="component" value="Unassembled WGS sequence"/>
</dbReference>
<dbReference type="Gene3D" id="3.30.750.70">
    <property type="entry name" value="4-hydroxybutyrate coenzyme like domains"/>
    <property type="match status" value="1"/>
</dbReference>
<evidence type="ECO:0000259" key="3">
    <source>
        <dbReference type="Pfam" id="PF02550"/>
    </source>
</evidence>
<dbReference type="Gene3D" id="3.40.1080.20">
    <property type="entry name" value="Acetyl-CoA hydrolase/transferase C-terminal domain"/>
    <property type="match status" value="1"/>
</dbReference>
<proteinExistence type="inferred from homology"/>
<dbReference type="Pfam" id="PF13336">
    <property type="entry name" value="AcetylCoA_hyd_C"/>
    <property type="match status" value="1"/>
</dbReference>
<keyword evidence="2 5" id="KW-0808">Transferase</keyword>
<sequence length="431" mass="46549">MKTWQETYKNKIMSPRQAVQAVKNGDRIVVGHACGEPTVLVEALTERAPELANVEIVHMVAMGDAPYARPGMEDNFRHNALFVGKSTRKAVEEQRADYTPCFFSEIPRLFKNNILPVDVVLLQVTPPDADGYCSYGISADYTVAGAECAKTVIAQVNSRLPRTGGAKLSVRDIDILVPQDAELIELPPPVIGEVEKRIGEQIASLVPDGATLQLGIGAIPDAVLLFLGNKKELGIHSEMFSDGVVALAEAGVITNRQKTLNPGKFIATFLMGTRKLYDFVHNNPAVELHPADYTNDPFVIAQHDRMISINSALQVDLMGQVNAEMIGSRQFSGIGGQIDFIRGAGRSKQGISIIALPATAAGGKISRIACALDEGAAVSTSRNDVHYVVTEYGMADLRGKTLRQRAAALIAIAHPDFRAALTEQAKQKKLL</sequence>
<comment type="similarity">
    <text evidence="1">Belongs to the acetyl-CoA hydrolase/transferase family.</text>
</comment>
<dbReference type="Gene3D" id="3.40.1080.10">
    <property type="entry name" value="Glutaconate Coenzyme A-transferase"/>
    <property type="match status" value="1"/>
</dbReference>
<evidence type="ECO:0000259" key="4">
    <source>
        <dbReference type="Pfam" id="PF13336"/>
    </source>
</evidence>